<accession>A0ABD5RWQ4</accession>
<comment type="caution">
    <text evidence="2">The sequence shown here is derived from an EMBL/GenBank/DDBJ whole genome shotgun (WGS) entry which is preliminary data.</text>
</comment>
<keyword evidence="3" id="KW-1185">Reference proteome</keyword>
<dbReference type="SUPFAM" id="SSF56784">
    <property type="entry name" value="HAD-like"/>
    <property type="match status" value="1"/>
</dbReference>
<dbReference type="CDD" id="cd01427">
    <property type="entry name" value="HAD_like"/>
    <property type="match status" value="1"/>
</dbReference>
<evidence type="ECO:0000313" key="3">
    <source>
        <dbReference type="Proteomes" id="UP001596328"/>
    </source>
</evidence>
<dbReference type="NCBIfam" id="TIGR01549">
    <property type="entry name" value="HAD-SF-IA-v1"/>
    <property type="match status" value="1"/>
</dbReference>
<dbReference type="Gene3D" id="3.40.50.1000">
    <property type="entry name" value="HAD superfamily/HAD-like"/>
    <property type="match status" value="1"/>
</dbReference>
<gene>
    <name evidence="2" type="ORF">ACFQE1_05655</name>
</gene>
<dbReference type="PANTHER" id="PTHR43434:SF1">
    <property type="entry name" value="PHOSPHOGLYCOLATE PHOSPHATASE"/>
    <property type="match status" value="1"/>
</dbReference>
<organism evidence="2 3">
    <name type="scientific">Halobium palmae</name>
    <dbReference type="NCBI Taxonomy" id="1776492"/>
    <lineage>
        <taxon>Archaea</taxon>
        <taxon>Methanobacteriati</taxon>
        <taxon>Methanobacteriota</taxon>
        <taxon>Stenosarchaea group</taxon>
        <taxon>Halobacteria</taxon>
        <taxon>Halobacteriales</taxon>
        <taxon>Haloferacaceae</taxon>
        <taxon>Halobium</taxon>
    </lineage>
</organism>
<proteinExistence type="inferred from homology"/>
<keyword evidence="2" id="KW-0378">Hydrolase</keyword>
<protein>
    <submittedName>
        <fullName evidence="2">HAD family hydrolase</fullName>
        <ecNumber evidence="2">3.-.-.-</ecNumber>
    </submittedName>
</protein>
<dbReference type="AlphaFoldDB" id="A0ABD5RWQ4"/>
<dbReference type="InterPro" id="IPR050155">
    <property type="entry name" value="HAD-like_hydrolase_sf"/>
</dbReference>
<name>A0ABD5RWQ4_9EURY</name>
<dbReference type="Proteomes" id="UP001596328">
    <property type="component" value="Unassembled WGS sequence"/>
</dbReference>
<evidence type="ECO:0000256" key="1">
    <source>
        <dbReference type="ARBA" id="ARBA00007958"/>
    </source>
</evidence>
<dbReference type="Pfam" id="PF00702">
    <property type="entry name" value="Hydrolase"/>
    <property type="match status" value="1"/>
</dbReference>
<evidence type="ECO:0000313" key="2">
    <source>
        <dbReference type="EMBL" id="MFC6723870.1"/>
    </source>
</evidence>
<dbReference type="InterPro" id="IPR023214">
    <property type="entry name" value="HAD_sf"/>
</dbReference>
<dbReference type="InterPro" id="IPR006439">
    <property type="entry name" value="HAD-SF_hydro_IA"/>
</dbReference>
<sequence length="145" mass="15958">MSDDAATGDRSADGPYGFDDVSALRDLSGTYDLGVVSNNRHATVEFVADWAGFDDAVSVLRGRSPTIEGYERQKPDPHYLLETLDELAVDDPGRSLYVGDRETDLAAAENAGMDGAYLRRSHNRDATLTRDPAYEIESLWELTEL</sequence>
<dbReference type="InterPro" id="IPR036412">
    <property type="entry name" value="HAD-like_sf"/>
</dbReference>
<dbReference type="PANTHER" id="PTHR43434">
    <property type="entry name" value="PHOSPHOGLYCOLATE PHOSPHATASE"/>
    <property type="match status" value="1"/>
</dbReference>
<dbReference type="EMBL" id="JBHSWU010000060">
    <property type="protein sequence ID" value="MFC6723870.1"/>
    <property type="molecule type" value="Genomic_DNA"/>
</dbReference>
<dbReference type="GO" id="GO:0016787">
    <property type="term" value="F:hydrolase activity"/>
    <property type="evidence" value="ECO:0007669"/>
    <property type="project" value="UniProtKB-KW"/>
</dbReference>
<comment type="similarity">
    <text evidence="1">Belongs to the HAD-like hydrolase superfamily.</text>
</comment>
<dbReference type="EC" id="3.-.-.-" evidence="2"/>
<reference evidence="2 3" key="1">
    <citation type="journal article" date="2019" name="Int. J. Syst. Evol. Microbiol.">
        <title>The Global Catalogue of Microorganisms (GCM) 10K type strain sequencing project: providing services to taxonomists for standard genome sequencing and annotation.</title>
        <authorList>
            <consortium name="The Broad Institute Genomics Platform"/>
            <consortium name="The Broad Institute Genome Sequencing Center for Infectious Disease"/>
            <person name="Wu L."/>
            <person name="Ma J."/>
        </authorList>
    </citation>
    <scope>NUCLEOTIDE SEQUENCE [LARGE SCALE GENOMIC DNA]</scope>
    <source>
        <strain evidence="2 3">NBRC 111368</strain>
    </source>
</reference>